<dbReference type="Proteomes" id="UP000324241">
    <property type="component" value="Unassembled WGS sequence"/>
</dbReference>
<gene>
    <name evidence="2" type="ORF">ATNIH1004_008240</name>
</gene>
<evidence type="ECO:0000313" key="3">
    <source>
        <dbReference type="Proteomes" id="UP000324241"/>
    </source>
</evidence>
<comment type="caution">
    <text evidence="2">The sequence shown here is derived from an EMBL/GenBank/DDBJ whole genome shotgun (WGS) entry which is preliminary data.</text>
</comment>
<proteinExistence type="predicted"/>
<sequence length="150" mass="16637">MSNATKPPGDFSSTSSSTPSPLREVTLLCCLLFVLLDMLQGHRNYAFGHLQSGAQMLKCPRPRHSSLAGLRDRHRSRSTNDPLCASTIGGIAPLLRLGSIFEAKQELAVIRSAVFRFQSYAWARRMRTLLRIVGKQDAYGTFRYPSPAVI</sequence>
<dbReference type="EMBL" id="QUQM01000006">
    <property type="protein sequence ID" value="KAA8644043.1"/>
    <property type="molecule type" value="Genomic_DNA"/>
</dbReference>
<evidence type="ECO:0000256" key="1">
    <source>
        <dbReference type="SAM" id="MobiDB-lite"/>
    </source>
</evidence>
<dbReference type="RefSeq" id="XP_033423404.1">
    <property type="nucleotide sequence ID" value="XM_033572852.1"/>
</dbReference>
<feature type="region of interest" description="Disordered" evidence="1">
    <location>
        <begin position="1"/>
        <end position="21"/>
    </location>
</feature>
<protein>
    <submittedName>
        <fullName evidence="2">Uncharacterized protein</fullName>
    </submittedName>
</protein>
<organism evidence="2 3">
    <name type="scientific">Aspergillus tanneri</name>
    <dbReference type="NCBI Taxonomy" id="1220188"/>
    <lineage>
        <taxon>Eukaryota</taxon>
        <taxon>Fungi</taxon>
        <taxon>Dikarya</taxon>
        <taxon>Ascomycota</taxon>
        <taxon>Pezizomycotina</taxon>
        <taxon>Eurotiomycetes</taxon>
        <taxon>Eurotiomycetidae</taxon>
        <taxon>Eurotiales</taxon>
        <taxon>Aspergillaceae</taxon>
        <taxon>Aspergillus</taxon>
        <taxon>Aspergillus subgen. Circumdati</taxon>
    </lineage>
</organism>
<dbReference type="AlphaFoldDB" id="A0A5M9MGE3"/>
<evidence type="ECO:0000313" key="2">
    <source>
        <dbReference type="EMBL" id="KAA8644043.1"/>
    </source>
</evidence>
<dbReference type="GeneID" id="54330942"/>
<accession>A0A5M9MGE3</accession>
<name>A0A5M9MGE3_9EURO</name>
<feature type="compositionally biased region" description="Low complexity" evidence="1">
    <location>
        <begin position="12"/>
        <end position="21"/>
    </location>
</feature>
<reference evidence="2 3" key="1">
    <citation type="submission" date="2019-08" db="EMBL/GenBank/DDBJ databases">
        <title>The genome sequence of a newly discovered highly antifungal drug resistant Aspergillus species, Aspergillus tanneri NIH 1004.</title>
        <authorList>
            <person name="Mounaud S."/>
            <person name="Singh I."/>
            <person name="Joardar V."/>
            <person name="Pakala S."/>
            <person name="Pakala S."/>
            <person name="Venepally P."/>
            <person name="Chung J.K."/>
            <person name="Losada L."/>
            <person name="Nierman W.C."/>
        </authorList>
    </citation>
    <scope>NUCLEOTIDE SEQUENCE [LARGE SCALE GENOMIC DNA]</scope>
    <source>
        <strain evidence="2 3">NIH1004</strain>
    </source>
</reference>